<keyword evidence="1" id="KW-0472">Membrane</keyword>
<dbReference type="OMA" id="ETCPGHM"/>
<dbReference type="Proteomes" id="UP000515203">
    <property type="component" value="Unplaced"/>
</dbReference>
<evidence type="ECO:0000256" key="1">
    <source>
        <dbReference type="SAM" id="Phobius"/>
    </source>
</evidence>
<name>A0A6P3VDB9_OCTDE</name>
<dbReference type="PANTHER" id="PTHR39234">
    <property type="entry name" value="TRANSMEMBRANE PROTEIN 210"/>
    <property type="match status" value="1"/>
</dbReference>
<dbReference type="GeneID" id="101589598"/>
<keyword evidence="1 3" id="KW-0812">Transmembrane</keyword>
<evidence type="ECO:0000313" key="2">
    <source>
        <dbReference type="Proteomes" id="UP000515203"/>
    </source>
</evidence>
<accession>A0A6P3VDB9</accession>
<dbReference type="InParanoid" id="A0A6P3VDB9"/>
<dbReference type="OrthoDB" id="9837148at2759"/>
<dbReference type="Pfam" id="PF15195">
    <property type="entry name" value="TMEM210"/>
    <property type="match status" value="1"/>
</dbReference>
<dbReference type="InterPro" id="IPR028123">
    <property type="entry name" value="TMEM210"/>
</dbReference>
<dbReference type="AlphaFoldDB" id="A0A6P3VDB9"/>
<feature type="transmembrane region" description="Helical" evidence="1">
    <location>
        <begin position="45"/>
        <end position="70"/>
    </location>
</feature>
<keyword evidence="1" id="KW-1133">Transmembrane helix</keyword>
<dbReference type="CTD" id="100505993"/>
<reference evidence="3" key="1">
    <citation type="submission" date="2025-08" db="UniProtKB">
        <authorList>
            <consortium name="RefSeq"/>
        </authorList>
    </citation>
    <scope>IDENTIFICATION</scope>
</reference>
<dbReference type="PANTHER" id="PTHR39234:SF1">
    <property type="entry name" value="TRANSMEMBRANE PROTEIN 210"/>
    <property type="match status" value="1"/>
</dbReference>
<evidence type="ECO:0000313" key="3">
    <source>
        <dbReference type="RefSeq" id="XP_012372178.1"/>
    </source>
</evidence>
<sequence length="132" mass="14177">MGPHSHPDTCLSGSPLGLIALSLFIPAAAGTSWDCSLGLSREALTALIVVLVGISASCFCALLIVAIGVFRAKDETCPRHIDSRLVEHYGAHEDRMDVHVESRLDLEMPTVQSLEDCVLMEDALEEPPLLPT</sequence>
<proteinExistence type="predicted"/>
<protein>
    <submittedName>
        <fullName evidence="3">Transmembrane protein 210</fullName>
    </submittedName>
</protein>
<organism evidence="2 3">
    <name type="scientific">Octodon degus</name>
    <name type="common">Degu</name>
    <name type="synonym">Sciurus degus</name>
    <dbReference type="NCBI Taxonomy" id="10160"/>
    <lineage>
        <taxon>Eukaryota</taxon>
        <taxon>Metazoa</taxon>
        <taxon>Chordata</taxon>
        <taxon>Craniata</taxon>
        <taxon>Vertebrata</taxon>
        <taxon>Euteleostomi</taxon>
        <taxon>Mammalia</taxon>
        <taxon>Eutheria</taxon>
        <taxon>Euarchontoglires</taxon>
        <taxon>Glires</taxon>
        <taxon>Rodentia</taxon>
        <taxon>Hystricomorpha</taxon>
        <taxon>Octodontidae</taxon>
        <taxon>Octodon</taxon>
    </lineage>
</organism>
<keyword evidence="2" id="KW-1185">Reference proteome</keyword>
<gene>
    <name evidence="3" type="primary">Tmem210</name>
</gene>
<dbReference type="GO" id="GO:0001669">
    <property type="term" value="C:acrosomal vesicle"/>
    <property type="evidence" value="ECO:0007669"/>
    <property type="project" value="Ensembl"/>
</dbReference>
<dbReference type="RefSeq" id="XP_012372178.1">
    <property type="nucleotide sequence ID" value="XM_012516724.2"/>
</dbReference>